<accession>A0A5E4NH55</accession>
<dbReference type="InterPro" id="IPR000313">
    <property type="entry name" value="PWWP_dom"/>
</dbReference>
<name>A0A5E4NH55_9HEMI</name>
<keyword evidence="4" id="KW-1185">Reference proteome</keyword>
<proteinExistence type="predicted"/>
<feature type="compositionally biased region" description="Basic and acidic residues" evidence="1">
    <location>
        <begin position="236"/>
        <end position="248"/>
    </location>
</feature>
<dbReference type="EMBL" id="CABPRJ010001923">
    <property type="protein sequence ID" value="VVC41688.1"/>
    <property type="molecule type" value="Genomic_DNA"/>
</dbReference>
<feature type="region of interest" description="Disordered" evidence="1">
    <location>
        <begin position="538"/>
        <end position="559"/>
    </location>
</feature>
<dbReference type="OrthoDB" id="6381815at2759"/>
<feature type="region of interest" description="Disordered" evidence="1">
    <location>
        <begin position="233"/>
        <end position="252"/>
    </location>
</feature>
<evidence type="ECO:0000313" key="3">
    <source>
        <dbReference type="EMBL" id="VVC41688.1"/>
    </source>
</evidence>
<dbReference type="Pfam" id="PF00855">
    <property type="entry name" value="PWWP"/>
    <property type="match status" value="1"/>
</dbReference>
<dbReference type="AlphaFoldDB" id="A0A5E4NH55"/>
<dbReference type="Gene3D" id="2.30.30.140">
    <property type="match status" value="1"/>
</dbReference>
<protein>
    <submittedName>
        <fullName evidence="3">PWWP domain</fullName>
    </submittedName>
</protein>
<evidence type="ECO:0000313" key="4">
    <source>
        <dbReference type="Proteomes" id="UP000325440"/>
    </source>
</evidence>
<feature type="domain" description="PWWP" evidence="2">
    <location>
        <begin position="11"/>
        <end position="64"/>
    </location>
</feature>
<feature type="region of interest" description="Disordered" evidence="1">
    <location>
        <begin position="170"/>
        <end position="191"/>
    </location>
</feature>
<dbReference type="SUPFAM" id="SSF63748">
    <property type="entry name" value="Tudor/PWWP/MBT"/>
    <property type="match status" value="1"/>
</dbReference>
<gene>
    <name evidence="3" type="ORF">CINCED_3A006714</name>
</gene>
<organism evidence="3 4">
    <name type="scientific">Cinara cedri</name>
    <dbReference type="NCBI Taxonomy" id="506608"/>
    <lineage>
        <taxon>Eukaryota</taxon>
        <taxon>Metazoa</taxon>
        <taxon>Ecdysozoa</taxon>
        <taxon>Arthropoda</taxon>
        <taxon>Hexapoda</taxon>
        <taxon>Insecta</taxon>
        <taxon>Pterygota</taxon>
        <taxon>Neoptera</taxon>
        <taxon>Paraneoptera</taxon>
        <taxon>Hemiptera</taxon>
        <taxon>Sternorrhyncha</taxon>
        <taxon>Aphidomorpha</taxon>
        <taxon>Aphidoidea</taxon>
        <taxon>Aphididae</taxon>
        <taxon>Lachninae</taxon>
        <taxon>Cinara</taxon>
    </lineage>
</organism>
<reference evidence="3 4" key="1">
    <citation type="submission" date="2019-08" db="EMBL/GenBank/DDBJ databases">
        <authorList>
            <person name="Alioto T."/>
            <person name="Alioto T."/>
            <person name="Gomez Garrido J."/>
        </authorList>
    </citation>
    <scope>NUCLEOTIDE SEQUENCE [LARGE SCALE GENOMIC DNA]</scope>
</reference>
<evidence type="ECO:0000259" key="2">
    <source>
        <dbReference type="PROSITE" id="PS50812"/>
    </source>
</evidence>
<dbReference type="Proteomes" id="UP000325440">
    <property type="component" value="Unassembled WGS sequence"/>
</dbReference>
<dbReference type="CDD" id="cd05162">
    <property type="entry name" value="PWWP"/>
    <property type="match status" value="1"/>
</dbReference>
<sequence>MSHQTIQSFTPGTLVWIKIYNRIWWPGKIVDPITAPQELQEFMNRKKNPIAMVYFERDKKYDIVINMDKISLYSCPKKMEFVKKGYSLYLKEQKGTKIQNVEMKNFLKDVVEFEKEIGGDINIFKEFENEDKEHAPPPKELIKELFVSSKSTKKSLTNFKTPLQLTKSLKSAGPSKFQENPVSKTRASSIQSSRRDGNFVCHLKDGCNFTTNRYEILKRHMALCKTIVEDVTNSELKSKSQKPRDRTKGTPTKINVDVLKDRDDGEDQVADNLPIHKVEPGCSTESNKEKILTKFNDNISHIATDATENVDEHLDGAKSELKYKSQKRRNRTQKNFTKKTKINDDVLKDCDDGEDQIADNLLIHNVEPGCSTESNKEKILSKFYDHIMDIATDATENVDEHLDGAKSELKYKSQKRTNRTKRNFTKKTKINDDVLKDCDDGEDQSADNLLIHNAESGCSTESNKEDNEETILTKFYDHIMDIATDATENVDEHLDGAKSELKYKSQKRKNKTKSNSTKKTKINYDVLKYWDDGEDHGTDNSLNHNAEPGCSTESNKEDDEKILTKVNDNIMDIATDATEDVDEYLEDSVTFEKELGHICIDSNTIIEPIPSVSGTNMLRNYSYRGRNESETNDIPNLNMTYNTQENTINDSSEENMRNMPSSSSQQFIYPFIEESVEDKEENLDQSCSTNIILFT</sequence>
<dbReference type="PROSITE" id="PS50812">
    <property type="entry name" value="PWWP"/>
    <property type="match status" value="1"/>
</dbReference>
<evidence type="ECO:0000256" key="1">
    <source>
        <dbReference type="SAM" id="MobiDB-lite"/>
    </source>
</evidence>
<feature type="compositionally biased region" description="Polar residues" evidence="1">
    <location>
        <begin position="177"/>
        <end position="191"/>
    </location>
</feature>